<organism evidence="1 2">
    <name type="scientific">Achromobacter seleniivolatilans</name>
    <dbReference type="NCBI Taxonomy" id="3047478"/>
    <lineage>
        <taxon>Bacteria</taxon>
        <taxon>Pseudomonadati</taxon>
        <taxon>Pseudomonadota</taxon>
        <taxon>Betaproteobacteria</taxon>
        <taxon>Burkholderiales</taxon>
        <taxon>Alcaligenaceae</taxon>
        <taxon>Achromobacter</taxon>
    </lineage>
</organism>
<gene>
    <name evidence="1" type="ORF">RAS12_09885</name>
</gene>
<reference evidence="1 2" key="1">
    <citation type="submission" date="2023-08" db="EMBL/GenBank/DDBJ databases">
        <title>Achromobacter seleniivolatilans sp. nov., isolated from seleniferous soil.</title>
        <authorList>
            <person name="Zhang S."/>
            <person name="Li K."/>
            <person name="Peng J."/>
            <person name="Zhao Q."/>
            <person name="Wang H."/>
            <person name="Guo Y."/>
        </authorList>
    </citation>
    <scope>NUCLEOTIDE SEQUENCE [LARGE SCALE GENOMIC DNA]</scope>
    <source>
        <strain evidence="1 2">R39</strain>
    </source>
</reference>
<accession>A0ABY9M906</accession>
<keyword evidence="2" id="KW-1185">Reference proteome</keyword>
<protein>
    <submittedName>
        <fullName evidence="1">Uncharacterized protein</fullName>
    </submittedName>
</protein>
<dbReference type="RefSeq" id="WP_306947808.1">
    <property type="nucleotide sequence ID" value="NZ_CP132976.1"/>
</dbReference>
<sequence>MRTYRYTAALWLRPFFLLALAGLVTVYAGVCSAQSFDRQAENQRYQQWLHDFQQDFQQLLLAPDPKTADVDALFAKTLVPGSRATQAVRELAQAPRGSTQGQIRFVGIQRVFMAALASSVVAGDGGIYPDTHAGYKKDALRVRYMHVDGGGRLERYFSNPEIFKPYRLPDPGEFARDAYPFLLFEDHQGKLRLGGISKEFWDLVKFMDTLQYA</sequence>
<evidence type="ECO:0000313" key="1">
    <source>
        <dbReference type="EMBL" id="WMD22663.1"/>
    </source>
</evidence>
<dbReference type="EMBL" id="CP132976">
    <property type="protein sequence ID" value="WMD22663.1"/>
    <property type="molecule type" value="Genomic_DNA"/>
</dbReference>
<evidence type="ECO:0000313" key="2">
    <source>
        <dbReference type="Proteomes" id="UP001234798"/>
    </source>
</evidence>
<proteinExistence type="predicted"/>
<name>A0ABY9M906_9BURK</name>
<dbReference type="Proteomes" id="UP001234798">
    <property type="component" value="Chromosome"/>
</dbReference>